<reference evidence="1 2" key="1">
    <citation type="submission" date="2019-06" db="EMBL/GenBank/DDBJ databases">
        <title>WGS assembly of Gossypium darwinii.</title>
        <authorList>
            <person name="Chen Z.J."/>
            <person name="Sreedasyam A."/>
            <person name="Ando A."/>
            <person name="Song Q."/>
            <person name="De L."/>
            <person name="Hulse-Kemp A."/>
            <person name="Ding M."/>
            <person name="Ye W."/>
            <person name="Kirkbride R."/>
            <person name="Jenkins J."/>
            <person name="Plott C."/>
            <person name="Lovell J."/>
            <person name="Lin Y.-M."/>
            <person name="Vaughn R."/>
            <person name="Liu B."/>
            <person name="Li W."/>
            <person name="Simpson S."/>
            <person name="Scheffler B."/>
            <person name="Saski C."/>
            <person name="Grover C."/>
            <person name="Hu G."/>
            <person name="Conover J."/>
            <person name="Carlson J."/>
            <person name="Shu S."/>
            <person name="Boston L."/>
            <person name="Williams M."/>
            <person name="Peterson D."/>
            <person name="Mcgee K."/>
            <person name="Jones D."/>
            <person name="Wendel J."/>
            <person name="Stelly D."/>
            <person name="Grimwood J."/>
            <person name="Schmutz J."/>
        </authorList>
    </citation>
    <scope>NUCLEOTIDE SEQUENCE [LARGE SCALE GENOMIC DNA]</scope>
    <source>
        <strain evidence="1">1808015.09</strain>
    </source>
</reference>
<name>A0A5D2EXJ3_GOSDA</name>
<organism evidence="1 2">
    <name type="scientific">Gossypium darwinii</name>
    <name type="common">Darwin's cotton</name>
    <name type="synonym">Gossypium barbadense var. darwinii</name>
    <dbReference type="NCBI Taxonomy" id="34276"/>
    <lineage>
        <taxon>Eukaryota</taxon>
        <taxon>Viridiplantae</taxon>
        <taxon>Streptophyta</taxon>
        <taxon>Embryophyta</taxon>
        <taxon>Tracheophyta</taxon>
        <taxon>Spermatophyta</taxon>
        <taxon>Magnoliopsida</taxon>
        <taxon>eudicotyledons</taxon>
        <taxon>Gunneridae</taxon>
        <taxon>Pentapetalae</taxon>
        <taxon>rosids</taxon>
        <taxon>malvids</taxon>
        <taxon>Malvales</taxon>
        <taxon>Malvaceae</taxon>
        <taxon>Malvoideae</taxon>
        <taxon>Gossypium</taxon>
    </lineage>
</organism>
<keyword evidence="2" id="KW-1185">Reference proteome</keyword>
<protein>
    <submittedName>
        <fullName evidence="1">Uncharacterized protein</fullName>
    </submittedName>
</protein>
<evidence type="ECO:0000313" key="2">
    <source>
        <dbReference type="Proteomes" id="UP000323506"/>
    </source>
</evidence>
<sequence>MSFAQRALKPPFETLLTFYPLADSWASAAHNVPPPPPKPKAFFLVSFPCQRDSDDRTASVIRYRARWRGGTWRLTWSMTVGALERTEPVFGRTEAVHEGVV</sequence>
<accession>A0A5D2EXJ3</accession>
<dbReference type="Proteomes" id="UP000323506">
    <property type="component" value="Chromosome A10"/>
</dbReference>
<dbReference type="AlphaFoldDB" id="A0A5D2EXJ3"/>
<evidence type="ECO:0000313" key="1">
    <source>
        <dbReference type="EMBL" id="TYG97679.1"/>
    </source>
</evidence>
<dbReference type="EMBL" id="CM017697">
    <property type="protein sequence ID" value="TYG97679.1"/>
    <property type="molecule type" value="Genomic_DNA"/>
</dbReference>
<gene>
    <name evidence="1" type="ORF">ES288_A10G057900v1</name>
</gene>
<proteinExistence type="predicted"/>